<dbReference type="OrthoDB" id="199488at2"/>
<evidence type="ECO:0000256" key="1">
    <source>
        <dbReference type="SAM" id="Coils"/>
    </source>
</evidence>
<gene>
    <name evidence="3" type="ORF">AW736_02520</name>
</gene>
<evidence type="ECO:0000313" key="4">
    <source>
        <dbReference type="Proteomes" id="UP000078486"/>
    </source>
</evidence>
<feature type="compositionally biased region" description="Low complexity" evidence="2">
    <location>
        <begin position="66"/>
        <end position="85"/>
    </location>
</feature>
<feature type="coiled-coil region" evidence="1">
    <location>
        <begin position="2"/>
        <end position="29"/>
    </location>
</feature>
<keyword evidence="1" id="KW-0175">Coiled coil</keyword>
<feature type="region of interest" description="Disordered" evidence="2">
    <location>
        <begin position="55"/>
        <end position="106"/>
    </location>
</feature>
<accession>A0A178IP28</accession>
<comment type="caution">
    <text evidence="3">The sequence shown here is derived from an EMBL/GenBank/DDBJ whole genome shotgun (WGS) entry which is preliminary data.</text>
</comment>
<reference evidence="3 4" key="1">
    <citation type="submission" date="2016-01" db="EMBL/GenBank/DDBJ databases">
        <title>High potential of lignocellulose degradation of a new Verrucomicrobia species.</title>
        <authorList>
            <person name="Wang Y."/>
            <person name="Shi Y."/>
            <person name="Qiu Z."/>
            <person name="Liu S."/>
            <person name="Yang H."/>
        </authorList>
    </citation>
    <scope>NUCLEOTIDE SEQUENCE [LARGE SCALE GENOMIC DNA]</scope>
    <source>
        <strain evidence="3 4">TSB47</strain>
    </source>
</reference>
<dbReference type="Proteomes" id="UP000078486">
    <property type="component" value="Unassembled WGS sequence"/>
</dbReference>
<proteinExistence type="predicted"/>
<protein>
    <submittedName>
        <fullName evidence="3">Uncharacterized protein</fullName>
    </submittedName>
</protein>
<dbReference type="RefSeq" id="WP_068768707.1">
    <property type="nucleotide sequence ID" value="NZ_CP109796.1"/>
</dbReference>
<keyword evidence="4" id="KW-1185">Reference proteome</keyword>
<organism evidence="3 4">
    <name type="scientific">Termitidicoccus mucosus</name>
    <dbReference type="NCBI Taxonomy" id="1184151"/>
    <lineage>
        <taxon>Bacteria</taxon>
        <taxon>Pseudomonadati</taxon>
        <taxon>Verrucomicrobiota</taxon>
        <taxon>Opitutia</taxon>
        <taxon>Opitutales</taxon>
        <taxon>Opitutaceae</taxon>
        <taxon>Termitidicoccus</taxon>
    </lineage>
</organism>
<dbReference type="EMBL" id="LRRQ01000023">
    <property type="protein sequence ID" value="OAM91532.1"/>
    <property type="molecule type" value="Genomic_DNA"/>
</dbReference>
<sequence>MAIEVIKQLEVAKAKVAELESSLEKEIKQKLSSLHSEFGFSDLESFIKALKYAADAPRPGRKPGRPAKAAKVAKVEKAAAAPAAPKAEKAPKAAGKKRGKRARITPELKAQVKAAVEAGKTGAAIAKELGISLPSVQNVKKELGLVKARG</sequence>
<feature type="compositionally biased region" description="Basic residues" evidence="2">
    <location>
        <begin position="94"/>
        <end position="103"/>
    </location>
</feature>
<dbReference type="AlphaFoldDB" id="A0A178IP28"/>
<name>A0A178IP28_9BACT</name>
<evidence type="ECO:0000313" key="3">
    <source>
        <dbReference type="EMBL" id="OAM91532.1"/>
    </source>
</evidence>
<evidence type="ECO:0000256" key="2">
    <source>
        <dbReference type="SAM" id="MobiDB-lite"/>
    </source>
</evidence>